<dbReference type="SUPFAM" id="SSF55811">
    <property type="entry name" value="Nudix"/>
    <property type="match status" value="1"/>
</dbReference>
<evidence type="ECO:0000259" key="3">
    <source>
        <dbReference type="PROSITE" id="PS51462"/>
    </source>
</evidence>
<dbReference type="PANTHER" id="PTHR42997:SF1">
    <property type="entry name" value="AP-4-A PHOSPHORYLASE"/>
    <property type="match status" value="1"/>
</dbReference>
<feature type="domain" description="HIT" evidence="2">
    <location>
        <begin position="12"/>
        <end position="116"/>
    </location>
</feature>
<dbReference type="Pfam" id="PF00293">
    <property type="entry name" value="NUDIX"/>
    <property type="match status" value="1"/>
</dbReference>
<protein>
    <submittedName>
        <fullName evidence="4">Histidine triad (HIT) protein</fullName>
    </submittedName>
</protein>
<dbReference type="GO" id="GO:0003824">
    <property type="term" value="F:catalytic activity"/>
    <property type="evidence" value="ECO:0007669"/>
    <property type="project" value="InterPro"/>
</dbReference>
<comment type="caution">
    <text evidence="1">Lacks conserved residue(s) required for the propagation of feature annotation.</text>
</comment>
<dbReference type="Gene3D" id="3.90.79.10">
    <property type="entry name" value="Nucleoside Triphosphate Pyrophosphohydrolase"/>
    <property type="match status" value="1"/>
</dbReference>
<evidence type="ECO:0000259" key="2">
    <source>
        <dbReference type="PROSITE" id="PS51084"/>
    </source>
</evidence>
<dbReference type="InterPro" id="IPR011146">
    <property type="entry name" value="HIT-like"/>
</dbReference>
<name>A0A0G0JKZ4_9BACT</name>
<dbReference type="InterPro" id="IPR015797">
    <property type="entry name" value="NUDIX_hydrolase-like_dom_sf"/>
</dbReference>
<gene>
    <name evidence="4" type="ORF">US53_C0019G0042</name>
</gene>
<dbReference type="SUPFAM" id="SSF54197">
    <property type="entry name" value="HIT-like"/>
    <property type="match status" value="1"/>
</dbReference>
<dbReference type="InterPro" id="IPR052908">
    <property type="entry name" value="AP-4-A_phosphorylase"/>
</dbReference>
<dbReference type="PROSITE" id="PS51084">
    <property type="entry name" value="HIT_2"/>
    <property type="match status" value="1"/>
</dbReference>
<dbReference type="CDD" id="cd02883">
    <property type="entry name" value="NUDIX_Hydrolase"/>
    <property type="match status" value="1"/>
</dbReference>
<evidence type="ECO:0000313" key="5">
    <source>
        <dbReference type="Proteomes" id="UP000034591"/>
    </source>
</evidence>
<reference evidence="4 5" key="1">
    <citation type="journal article" date="2015" name="Nature">
        <title>rRNA introns, odd ribosomes, and small enigmatic genomes across a large radiation of phyla.</title>
        <authorList>
            <person name="Brown C.T."/>
            <person name="Hug L.A."/>
            <person name="Thomas B.C."/>
            <person name="Sharon I."/>
            <person name="Castelle C.J."/>
            <person name="Singh A."/>
            <person name="Wilkins M.J."/>
            <person name="Williams K.H."/>
            <person name="Banfield J.F."/>
        </authorList>
    </citation>
    <scope>NUCLEOTIDE SEQUENCE [LARGE SCALE GENOMIC DNA]</scope>
</reference>
<proteinExistence type="predicted"/>
<dbReference type="PROSITE" id="PS51462">
    <property type="entry name" value="NUDIX"/>
    <property type="match status" value="1"/>
</dbReference>
<dbReference type="Gene3D" id="3.30.428.10">
    <property type="entry name" value="HIT-like"/>
    <property type="match status" value="1"/>
</dbReference>
<evidence type="ECO:0000256" key="1">
    <source>
        <dbReference type="PROSITE-ProRule" id="PRU00464"/>
    </source>
</evidence>
<organism evidence="4 5">
    <name type="scientific">Candidatus Woesebacteria bacterium GW2011_GWA1_37_7</name>
    <dbReference type="NCBI Taxonomy" id="1618545"/>
    <lineage>
        <taxon>Bacteria</taxon>
        <taxon>Candidatus Woeseibacteriota</taxon>
    </lineage>
</organism>
<dbReference type="EMBL" id="LBTI01000019">
    <property type="protein sequence ID" value="KKQ37414.1"/>
    <property type="molecule type" value="Genomic_DNA"/>
</dbReference>
<dbReference type="STRING" id="1618545.US53_C0019G0042"/>
<sequence>MSNNKTKNWECLFCNYSKNPEKKILDTKHFYGFYDDQPITKGHFLVISKRHTTFFKLNSAEQKELHHALLKAHEIINNKYHPDTYNIVSNDGELAGRTVPHISIHLIPRYKGDVDNPIGTGVRTILGIYSAPVKPKLPYLYENEFLTEAKLKKLRYNPTTDKKFFLGLKVIIRNDEGKVFVIVPKKDAGFVGKFDLPGGRCEHRDKDEVVAVQREVFEEIGVYIKNITPFDTFIVWDISFNADPQPIGLILKLYTAYLPPDKPISLKKETKDSGFKWIWPSELADSLTQFPLQIREKIRHLENR</sequence>
<dbReference type="InterPro" id="IPR036265">
    <property type="entry name" value="HIT-like_sf"/>
</dbReference>
<dbReference type="Proteomes" id="UP000034591">
    <property type="component" value="Unassembled WGS sequence"/>
</dbReference>
<feature type="domain" description="Nudix hydrolase" evidence="3">
    <location>
        <begin position="163"/>
        <end position="300"/>
    </location>
</feature>
<dbReference type="PANTHER" id="PTHR42997">
    <property type="entry name" value="HIT FAMILY HYDROLASE"/>
    <property type="match status" value="1"/>
</dbReference>
<evidence type="ECO:0000313" key="4">
    <source>
        <dbReference type="EMBL" id="KKQ37414.1"/>
    </source>
</evidence>
<dbReference type="Pfam" id="PF01230">
    <property type="entry name" value="HIT"/>
    <property type="match status" value="1"/>
</dbReference>
<dbReference type="InterPro" id="IPR000086">
    <property type="entry name" value="NUDIX_hydrolase_dom"/>
</dbReference>
<dbReference type="AlphaFoldDB" id="A0A0G0JKZ4"/>
<accession>A0A0G0JKZ4</accession>
<comment type="caution">
    <text evidence="4">The sequence shown here is derived from an EMBL/GenBank/DDBJ whole genome shotgun (WGS) entry which is preliminary data.</text>
</comment>